<dbReference type="SUPFAM" id="SSF141868">
    <property type="entry name" value="EAL domain-like"/>
    <property type="match status" value="1"/>
</dbReference>
<dbReference type="FunFam" id="3.30.70.270:FF:000001">
    <property type="entry name" value="Diguanylate cyclase domain protein"/>
    <property type="match status" value="1"/>
</dbReference>
<dbReference type="PROSITE" id="PS50887">
    <property type="entry name" value="GGDEF"/>
    <property type="match status" value="1"/>
</dbReference>
<feature type="domain" description="EAL" evidence="4">
    <location>
        <begin position="513"/>
        <end position="766"/>
    </location>
</feature>
<evidence type="ECO:0000313" key="6">
    <source>
        <dbReference type="EMBL" id="GEA51596.1"/>
    </source>
</evidence>
<dbReference type="Proteomes" id="UP000318717">
    <property type="component" value="Unassembled WGS sequence"/>
</dbReference>
<evidence type="ECO:0000259" key="4">
    <source>
        <dbReference type="PROSITE" id="PS50883"/>
    </source>
</evidence>
<dbReference type="PANTHER" id="PTHR44757:SF2">
    <property type="entry name" value="BIOFILM ARCHITECTURE MAINTENANCE PROTEIN MBAA"/>
    <property type="match status" value="1"/>
</dbReference>
<keyword evidence="2" id="KW-0175">Coiled coil</keyword>
<comment type="cofactor">
    <cofactor evidence="1">
        <name>Mg(2+)</name>
        <dbReference type="ChEBI" id="CHEBI:18420"/>
    </cofactor>
</comment>
<dbReference type="Gene3D" id="3.20.20.450">
    <property type="entry name" value="EAL domain"/>
    <property type="match status" value="1"/>
</dbReference>
<dbReference type="InterPro" id="IPR052155">
    <property type="entry name" value="Biofilm_reg_signaling"/>
</dbReference>
<feature type="coiled-coil region" evidence="2">
    <location>
        <begin position="306"/>
        <end position="336"/>
    </location>
</feature>
<dbReference type="GO" id="GO:0003824">
    <property type="term" value="F:catalytic activity"/>
    <property type="evidence" value="ECO:0007669"/>
    <property type="project" value="UniProtKB-ARBA"/>
</dbReference>
<dbReference type="PANTHER" id="PTHR44757">
    <property type="entry name" value="DIGUANYLATE CYCLASE DGCP"/>
    <property type="match status" value="1"/>
</dbReference>
<dbReference type="Gene3D" id="3.30.70.270">
    <property type="match status" value="1"/>
</dbReference>
<dbReference type="InterPro" id="IPR029787">
    <property type="entry name" value="Nucleotide_cyclase"/>
</dbReference>
<accession>A0A4Y3HWU4</accession>
<dbReference type="Pfam" id="PF00563">
    <property type="entry name" value="EAL"/>
    <property type="match status" value="1"/>
</dbReference>
<evidence type="ECO:0000259" key="5">
    <source>
        <dbReference type="PROSITE" id="PS50887"/>
    </source>
</evidence>
<dbReference type="SMART" id="SM00052">
    <property type="entry name" value="EAL"/>
    <property type="match status" value="1"/>
</dbReference>
<gene>
    <name evidence="6" type="ORF">VIN01S_24000</name>
</gene>
<dbReference type="InterPro" id="IPR000160">
    <property type="entry name" value="GGDEF_dom"/>
</dbReference>
<protein>
    <submittedName>
        <fullName evidence="6">GGDEF-domain containing protein</fullName>
    </submittedName>
</protein>
<organism evidence="6 7">
    <name type="scientific">Vibrio inusitatus NBRC 102082</name>
    <dbReference type="NCBI Taxonomy" id="1219070"/>
    <lineage>
        <taxon>Bacteria</taxon>
        <taxon>Pseudomonadati</taxon>
        <taxon>Pseudomonadota</taxon>
        <taxon>Gammaproteobacteria</taxon>
        <taxon>Vibrionales</taxon>
        <taxon>Vibrionaceae</taxon>
        <taxon>Vibrio</taxon>
    </lineage>
</organism>
<name>A0A4Y3HWU4_9VIBR</name>
<proteinExistence type="predicted"/>
<dbReference type="InterPro" id="IPR035919">
    <property type="entry name" value="EAL_sf"/>
</dbReference>
<evidence type="ECO:0000256" key="2">
    <source>
        <dbReference type="SAM" id="Coils"/>
    </source>
</evidence>
<sequence>MRIGLRIINSRNAILMGGFLLGAYLLLMITVTNAGQNRLKESQLNELTLKVNSYSESLGYFFDATIEDVKGVAKHKTTYTFFANLASGMSMEYGLGSSLLQLRRNLVRLTKPDTQLNTSALFERMLLVGFKSNVIADSHPRLPFDVSRVPFDEMRTTDHKIDVLTKNDQVIIRVLQNVYFNGELVGVIVGDVNLDVVVRLLTTQEYETSSSKLDLATPQGLLPIWNTFNAEGNPMTFNQSSTLYFEKNVKSTPFRLHAWFEPVSESQIITSTWFTIGLSFLAVPVILGLYYSLRINNTNLVLTTKIEETHNQQTALTRQNERLKTEIDRRKMYEQELAYQASHDTLTRLSNRKSGDEKLRHALIQAKREEMNVLVMFIDLDNFKQINDTLGHLAGDQILMQTAKRLRDSVRKTDVVARIGGDEFLLVIPNLNSEKEAQLLASKLLATFEDPFQLEVNEFFVSTSIGMSIYPQDGENADELMAHADIAMYRVKKEGRNGFSFYDSSMNTDVQRNLDIDARLRQATNKNEIEMFYQPIIDLSTEKIIGAEALMRWNDAKLGSISPDEFIPIAEKNGLIHKLGEIALHTACHQAQQWQSIQPLTIAVNFSAAQFRQKDTLMENILTALSNSGLESSLLDIEITESLLFNHNNETVHLLEEIKQLGAQLSIDDFGTGYSALSYLQKFPFSKLKIDRSFLQEMETTPSSQELVNAIIAMAKALGLKVVAEGVETQWDKDYLQKHSCEFAQGFYYSRPLTKEAFETLLLEQNSRTS</sequence>
<feature type="domain" description="GGDEF" evidence="5">
    <location>
        <begin position="371"/>
        <end position="504"/>
    </location>
</feature>
<dbReference type="SUPFAM" id="SSF55073">
    <property type="entry name" value="Nucleotide cyclase"/>
    <property type="match status" value="1"/>
</dbReference>
<dbReference type="SMART" id="SM00267">
    <property type="entry name" value="GGDEF"/>
    <property type="match status" value="1"/>
</dbReference>
<keyword evidence="7" id="KW-1185">Reference proteome</keyword>
<dbReference type="Pfam" id="PF00990">
    <property type="entry name" value="GGDEF"/>
    <property type="match status" value="1"/>
</dbReference>
<comment type="caution">
    <text evidence="6">The sequence shown here is derived from an EMBL/GenBank/DDBJ whole genome shotgun (WGS) entry which is preliminary data.</text>
</comment>
<dbReference type="CDD" id="cd01949">
    <property type="entry name" value="GGDEF"/>
    <property type="match status" value="1"/>
</dbReference>
<dbReference type="InterPro" id="IPR043128">
    <property type="entry name" value="Rev_trsase/Diguanyl_cyclase"/>
</dbReference>
<dbReference type="InterPro" id="IPR001633">
    <property type="entry name" value="EAL_dom"/>
</dbReference>
<evidence type="ECO:0000313" key="7">
    <source>
        <dbReference type="Proteomes" id="UP000318717"/>
    </source>
</evidence>
<keyword evidence="3" id="KW-0812">Transmembrane</keyword>
<keyword evidence="3" id="KW-0472">Membrane</keyword>
<dbReference type="PROSITE" id="PS50883">
    <property type="entry name" value="EAL"/>
    <property type="match status" value="1"/>
</dbReference>
<evidence type="ECO:0000256" key="3">
    <source>
        <dbReference type="SAM" id="Phobius"/>
    </source>
</evidence>
<dbReference type="EMBL" id="BJLF01000011">
    <property type="protein sequence ID" value="GEA51596.1"/>
    <property type="molecule type" value="Genomic_DNA"/>
</dbReference>
<keyword evidence="3" id="KW-1133">Transmembrane helix</keyword>
<reference evidence="6 7" key="1">
    <citation type="submission" date="2019-06" db="EMBL/GenBank/DDBJ databases">
        <title>Whole genome shotgun sequence of Vibrio inusitatus NBRC 102082.</title>
        <authorList>
            <person name="Hosoyama A."/>
            <person name="Uohara A."/>
            <person name="Ohji S."/>
            <person name="Ichikawa N."/>
        </authorList>
    </citation>
    <scope>NUCLEOTIDE SEQUENCE [LARGE SCALE GENOMIC DNA]</scope>
    <source>
        <strain evidence="6 7">NBRC 102082</strain>
    </source>
</reference>
<dbReference type="CDD" id="cd01948">
    <property type="entry name" value="EAL"/>
    <property type="match status" value="1"/>
</dbReference>
<evidence type="ECO:0000256" key="1">
    <source>
        <dbReference type="ARBA" id="ARBA00001946"/>
    </source>
</evidence>
<dbReference type="NCBIfam" id="TIGR00254">
    <property type="entry name" value="GGDEF"/>
    <property type="match status" value="1"/>
</dbReference>
<dbReference type="AlphaFoldDB" id="A0A4Y3HWU4"/>
<dbReference type="RefSeq" id="WP_167496195.1">
    <property type="nucleotide sequence ID" value="NZ_BJLF01000011.1"/>
</dbReference>
<feature type="transmembrane region" description="Helical" evidence="3">
    <location>
        <begin position="12"/>
        <end position="31"/>
    </location>
</feature>